<evidence type="ECO:0000256" key="9">
    <source>
        <dbReference type="ARBA" id="ARBA00023102"/>
    </source>
</evidence>
<comment type="pathway">
    <text evidence="2">Amino-acid biosynthesis; L-histidine biosynthesis; L-histidine from 5-phospho-alpha-D-ribose 1-diphosphate: step 1/9.</text>
</comment>
<evidence type="ECO:0000256" key="11">
    <source>
        <dbReference type="NCBIfam" id="TIGR00070"/>
    </source>
</evidence>
<dbReference type="GO" id="GO:0003879">
    <property type="term" value="F:ATP phosphoribosyltransferase activity"/>
    <property type="evidence" value="ECO:0007669"/>
    <property type="project" value="UniProtKB-UniRule"/>
</dbReference>
<evidence type="ECO:0000256" key="4">
    <source>
        <dbReference type="ARBA" id="ARBA00011946"/>
    </source>
</evidence>
<keyword evidence="15" id="KW-1185">Reference proteome</keyword>
<accession>A0A1M7ZBZ2</accession>
<dbReference type="InterPro" id="IPR001348">
    <property type="entry name" value="ATP_PRibTrfase_HisG"/>
</dbReference>
<evidence type="ECO:0000259" key="13">
    <source>
        <dbReference type="Pfam" id="PF01634"/>
    </source>
</evidence>
<comment type="similarity">
    <text evidence="3">Belongs to the ATP phosphoribosyltransferase family. Short subfamily.</text>
</comment>
<dbReference type="STRING" id="1123029.SAMN02745172_01036"/>
<reference evidence="14 15" key="1">
    <citation type="submission" date="2016-12" db="EMBL/GenBank/DDBJ databases">
        <authorList>
            <person name="Song W.-J."/>
            <person name="Kurnit D.M."/>
        </authorList>
    </citation>
    <scope>NUCLEOTIDE SEQUENCE [LARGE SCALE GENOMIC DNA]</scope>
    <source>
        <strain evidence="14 15">DSM 19599</strain>
    </source>
</reference>
<feature type="domain" description="ATP phosphoribosyltransferase catalytic" evidence="13">
    <location>
        <begin position="61"/>
        <end position="238"/>
    </location>
</feature>
<dbReference type="EMBL" id="FRXO01000002">
    <property type="protein sequence ID" value="SHO62431.1"/>
    <property type="molecule type" value="Genomic_DNA"/>
</dbReference>
<evidence type="ECO:0000256" key="2">
    <source>
        <dbReference type="ARBA" id="ARBA00004667"/>
    </source>
</evidence>
<dbReference type="EC" id="2.4.2.17" evidence="4 11"/>
<name>A0A1M7ZBZ2_9HYPH</name>
<comment type="catalytic activity">
    <reaction evidence="1">
        <text>1-(5-phospho-beta-D-ribosyl)-ATP + diphosphate = 5-phospho-alpha-D-ribose 1-diphosphate + ATP</text>
        <dbReference type="Rhea" id="RHEA:18473"/>
        <dbReference type="ChEBI" id="CHEBI:30616"/>
        <dbReference type="ChEBI" id="CHEBI:33019"/>
        <dbReference type="ChEBI" id="CHEBI:58017"/>
        <dbReference type="ChEBI" id="CHEBI:73183"/>
        <dbReference type="EC" id="2.4.2.17"/>
    </reaction>
</comment>
<evidence type="ECO:0000256" key="8">
    <source>
        <dbReference type="ARBA" id="ARBA00022679"/>
    </source>
</evidence>
<evidence type="ECO:0000256" key="1">
    <source>
        <dbReference type="ARBA" id="ARBA00000915"/>
    </source>
</evidence>
<sequence>MNALEADAPLIIAIPSKGRLQENTQAFFARAGLPFVQAGGARGYRARIAGIADAEIAFLSASEIASEIAGGTVHLGITGLDLVHETIPDPSARERLVHAVLPLGFGHADVVVAVPKAWIDVRSMADLADVATDFRARHGRWMRVATKYIHLARSHFAAHDIADYRIVESLGATEGAPAAGSAELVIDITTTGSTLSANALKVIDDGVILKSEAHLIASRRALWTAPQRAAAAAILDRIAAEARARAVREIRTRIADAPRVAAEAARAFGCTTPQTPASQTLASPTSVSHPSTEASGDELVLHCPSGRIYDCASWLKARGAATVAVFAPVGVFEPENPLVDKLMAALG</sequence>
<dbReference type="Proteomes" id="UP000186406">
    <property type="component" value="Unassembled WGS sequence"/>
</dbReference>
<dbReference type="CDD" id="cd13593">
    <property type="entry name" value="PBP2_HisGL3"/>
    <property type="match status" value="1"/>
</dbReference>
<gene>
    <name evidence="14" type="ORF">SAMN02745172_01036</name>
</gene>
<keyword evidence="8 14" id="KW-0808">Transferase</keyword>
<evidence type="ECO:0000256" key="5">
    <source>
        <dbReference type="ARBA" id="ARBA00020998"/>
    </source>
</evidence>
<dbReference type="OrthoDB" id="9806435at2"/>
<dbReference type="SUPFAM" id="SSF53850">
    <property type="entry name" value="Periplasmic binding protein-like II"/>
    <property type="match status" value="1"/>
</dbReference>
<dbReference type="InterPro" id="IPR018198">
    <property type="entry name" value="ATP_PRibTrfase_CS"/>
</dbReference>
<dbReference type="GO" id="GO:0000105">
    <property type="term" value="P:L-histidine biosynthetic process"/>
    <property type="evidence" value="ECO:0007669"/>
    <property type="project" value="UniProtKB-UniRule"/>
</dbReference>
<dbReference type="Gene3D" id="3.40.190.10">
    <property type="entry name" value="Periplasmic binding protein-like II"/>
    <property type="match status" value="2"/>
</dbReference>
<feature type="region of interest" description="Disordered" evidence="12">
    <location>
        <begin position="273"/>
        <end position="294"/>
    </location>
</feature>
<evidence type="ECO:0000313" key="15">
    <source>
        <dbReference type="Proteomes" id="UP000186406"/>
    </source>
</evidence>
<dbReference type="RefSeq" id="WP_073626302.1">
    <property type="nucleotide sequence ID" value="NZ_FRXO01000002.1"/>
</dbReference>
<dbReference type="AlphaFoldDB" id="A0A1M7ZBZ2"/>
<organism evidence="14 15">
    <name type="scientific">Pseudoxanthobacter soli DSM 19599</name>
    <dbReference type="NCBI Taxonomy" id="1123029"/>
    <lineage>
        <taxon>Bacteria</taxon>
        <taxon>Pseudomonadati</taxon>
        <taxon>Pseudomonadota</taxon>
        <taxon>Alphaproteobacteria</taxon>
        <taxon>Hyphomicrobiales</taxon>
        <taxon>Segnochrobactraceae</taxon>
        <taxon>Pseudoxanthobacter</taxon>
    </lineage>
</organism>
<dbReference type="PANTHER" id="PTHR21403">
    <property type="entry name" value="ATP PHOSPHORIBOSYLTRANSFERASE ATP-PRTASE"/>
    <property type="match status" value="1"/>
</dbReference>
<evidence type="ECO:0000256" key="12">
    <source>
        <dbReference type="SAM" id="MobiDB-lite"/>
    </source>
</evidence>
<evidence type="ECO:0000256" key="10">
    <source>
        <dbReference type="ARBA" id="ARBA00024861"/>
    </source>
</evidence>
<keyword evidence="9" id="KW-0368">Histidine biosynthesis</keyword>
<evidence type="ECO:0000256" key="6">
    <source>
        <dbReference type="ARBA" id="ARBA00022605"/>
    </source>
</evidence>
<keyword evidence="7 14" id="KW-0328">Glycosyltransferase</keyword>
<dbReference type="PROSITE" id="PS01316">
    <property type="entry name" value="ATP_P_PHORIBOSYLTR"/>
    <property type="match status" value="1"/>
</dbReference>
<evidence type="ECO:0000256" key="3">
    <source>
        <dbReference type="ARBA" id="ARBA00009489"/>
    </source>
</evidence>
<dbReference type="PANTHER" id="PTHR21403:SF8">
    <property type="entry name" value="ATP PHOSPHORIBOSYLTRANSFERASE"/>
    <property type="match status" value="1"/>
</dbReference>
<comment type="function">
    <text evidence="10">Catalyzes the condensation of ATP and 5-phosphoribose 1-diphosphate to form N'-(5'-phosphoribosyl)-ATP (PR-ATP). Has a crucial role in the pathway because the rate of histidine biosynthesis seems to be controlled primarily by regulation of HisG enzymatic activity.</text>
</comment>
<proteinExistence type="inferred from homology"/>
<dbReference type="UniPathway" id="UPA00031">
    <property type="reaction ID" value="UER00006"/>
</dbReference>
<evidence type="ECO:0000256" key="7">
    <source>
        <dbReference type="ARBA" id="ARBA00022676"/>
    </source>
</evidence>
<protein>
    <recommendedName>
        <fullName evidence="5 11">ATP phosphoribosyltransferase</fullName>
        <ecNumber evidence="4 11">2.4.2.17</ecNumber>
    </recommendedName>
</protein>
<dbReference type="NCBIfam" id="TIGR00070">
    <property type="entry name" value="hisG"/>
    <property type="match status" value="1"/>
</dbReference>
<dbReference type="GO" id="GO:0005737">
    <property type="term" value="C:cytoplasm"/>
    <property type="evidence" value="ECO:0007669"/>
    <property type="project" value="InterPro"/>
</dbReference>
<dbReference type="InterPro" id="IPR013820">
    <property type="entry name" value="ATP_PRibTrfase_cat"/>
</dbReference>
<evidence type="ECO:0000313" key="14">
    <source>
        <dbReference type="EMBL" id="SHO62431.1"/>
    </source>
</evidence>
<keyword evidence="6" id="KW-0028">Amino-acid biosynthesis</keyword>
<dbReference type="Pfam" id="PF01634">
    <property type="entry name" value="HisG"/>
    <property type="match status" value="1"/>
</dbReference>